<protein>
    <recommendedName>
        <fullName evidence="3">DUF982 domain-containing protein</fullName>
    </recommendedName>
</protein>
<accession>A0ABX4IWD5</accession>
<gene>
    <name evidence="1" type="ORF">CO662_36095</name>
</gene>
<evidence type="ECO:0000313" key="2">
    <source>
        <dbReference type="Proteomes" id="UP000219972"/>
    </source>
</evidence>
<name>A0ABX4IWD5_9HYPH</name>
<dbReference type="Proteomes" id="UP000219972">
    <property type="component" value="Unassembled WGS sequence"/>
</dbReference>
<sequence>MDDIYPPDVPEDDPERFLRCQETLHTAFASFVDRAVAAGWKADEVLTTIIELADNHALMLASSADLDAALAVLRKKLS</sequence>
<dbReference type="RefSeq" id="WP_097545451.1">
    <property type="nucleotide sequence ID" value="NZ_NWSL01000060.1"/>
</dbReference>
<comment type="caution">
    <text evidence="1">The sequence shown here is derived from an EMBL/GenBank/DDBJ whole genome shotgun (WGS) entry which is preliminary data.</text>
</comment>
<proteinExistence type="predicted"/>
<keyword evidence="2" id="KW-1185">Reference proteome</keyword>
<dbReference type="EMBL" id="NWSL01000060">
    <property type="protein sequence ID" value="PDS46337.1"/>
    <property type="molecule type" value="Genomic_DNA"/>
</dbReference>
<organism evidence="1 2">
    <name type="scientific">Rhizobium anhuiense</name>
    <dbReference type="NCBI Taxonomy" id="1184720"/>
    <lineage>
        <taxon>Bacteria</taxon>
        <taxon>Pseudomonadati</taxon>
        <taxon>Pseudomonadota</taxon>
        <taxon>Alphaproteobacteria</taxon>
        <taxon>Hyphomicrobiales</taxon>
        <taxon>Rhizobiaceae</taxon>
        <taxon>Rhizobium/Agrobacterium group</taxon>
        <taxon>Rhizobium</taxon>
    </lineage>
</organism>
<evidence type="ECO:0000313" key="1">
    <source>
        <dbReference type="EMBL" id="PDS46337.1"/>
    </source>
</evidence>
<evidence type="ECO:0008006" key="3">
    <source>
        <dbReference type="Google" id="ProtNLM"/>
    </source>
</evidence>
<reference evidence="1 2" key="1">
    <citation type="submission" date="2017-09" db="EMBL/GenBank/DDBJ databases">
        <title>Comparative genomics of rhizobia isolated from Phaseolus vulgaris in China.</title>
        <authorList>
            <person name="Tong W."/>
        </authorList>
    </citation>
    <scope>NUCLEOTIDE SEQUENCE [LARGE SCALE GENOMIC DNA]</scope>
    <source>
        <strain evidence="1 2">Y27</strain>
    </source>
</reference>